<gene>
    <name evidence="1" type="ORF">K3G42_008360</name>
</gene>
<comment type="caution">
    <text evidence="1">The sequence shown here is derived from an EMBL/GenBank/DDBJ whole genome shotgun (WGS) entry which is preliminary data.</text>
</comment>
<name>A0ACB8EUZ8_9SAUR</name>
<dbReference type="EMBL" id="CM037628">
    <property type="protein sequence ID" value="KAH7996597.1"/>
    <property type="molecule type" value="Genomic_DNA"/>
</dbReference>
<organism evidence="1 2">
    <name type="scientific">Sphaerodactylus townsendi</name>
    <dbReference type="NCBI Taxonomy" id="933632"/>
    <lineage>
        <taxon>Eukaryota</taxon>
        <taxon>Metazoa</taxon>
        <taxon>Chordata</taxon>
        <taxon>Craniata</taxon>
        <taxon>Vertebrata</taxon>
        <taxon>Euteleostomi</taxon>
        <taxon>Lepidosauria</taxon>
        <taxon>Squamata</taxon>
        <taxon>Bifurcata</taxon>
        <taxon>Gekkota</taxon>
        <taxon>Sphaerodactylidae</taxon>
        <taxon>Sphaerodactylus</taxon>
    </lineage>
</organism>
<protein>
    <submittedName>
        <fullName evidence="1">Uncharacterized protein</fullName>
    </submittedName>
</protein>
<evidence type="ECO:0000313" key="1">
    <source>
        <dbReference type="EMBL" id="KAH7996597.1"/>
    </source>
</evidence>
<sequence>MQRLILFGDGVYTYRDVLTSSATKAAKVFPEQVGLKEAVAVFLKKNSPAYVWVWLGLAKDQLYHEALHQRNIRSKGSAARRSAPVTQGSTLTTPDFKTTVEDVLGSIRKEGMQVSSEQQFPEE</sequence>
<dbReference type="Proteomes" id="UP000827872">
    <property type="component" value="Linkage Group LG15"/>
</dbReference>
<evidence type="ECO:0000313" key="2">
    <source>
        <dbReference type="Proteomes" id="UP000827872"/>
    </source>
</evidence>
<keyword evidence="2" id="KW-1185">Reference proteome</keyword>
<reference evidence="1" key="1">
    <citation type="submission" date="2021-08" db="EMBL/GenBank/DDBJ databases">
        <title>The first chromosome-level gecko genome reveals the dynamic sex chromosomes of Neotropical dwarf geckos (Sphaerodactylidae: Sphaerodactylus).</title>
        <authorList>
            <person name="Pinto B.J."/>
            <person name="Keating S.E."/>
            <person name="Gamble T."/>
        </authorList>
    </citation>
    <scope>NUCLEOTIDE SEQUENCE</scope>
    <source>
        <strain evidence="1">TG3544</strain>
    </source>
</reference>
<accession>A0ACB8EUZ8</accession>
<proteinExistence type="predicted"/>